<dbReference type="EMBL" id="CP071090">
    <property type="protein sequence ID" value="QSQ20980.1"/>
    <property type="molecule type" value="Genomic_DNA"/>
</dbReference>
<sequence length="151" mass="17586">MSESEVIHFYSVTDDHGWCSNFAPYPIKLRGKTWPTSEHFFQAQKFEDAGDQEEVRQARTPMLAARMGRDRKRKLRRDWESTRVSVMREAVRAKFAQHEDLARLLLDTGEAKLVEHTTNDDYWGDGGDGSGRNMLGRILMEVREELRKRNA</sequence>
<comment type="catalytic activity">
    <reaction evidence="2">
        <text>2,5-diamino-6-hydroxy-4-(5-phosphoribosylamino)-pyrimidine + H2O = 2,5,6-triamino-4-hydroxypyrimidine + D-ribose 5-phosphate</text>
        <dbReference type="Rhea" id="RHEA:23436"/>
        <dbReference type="ChEBI" id="CHEBI:15377"/>
        <dbReference type="ChEBI" id="CHEBI:58614"/>
        <dbReference type="ChEBI" id="CHEBI:78346"/>
        <dbReference type="ChEBI" id="CHEBI:137796"/>
    </reaction>
</comment>
<dbReference type="InterPro" id="IPR037238">
    <property type="entry name" value="YbiA-like_sf"/>
</dbReference>
<proteinExistence type="predicted"/>
<feature type="domain" description="NADAR" evidence="3">
    <location>
        <begin position="9"/>
        <end position="147"/>
    </location>
</feature>
<dbReference type="Pfam" id="PF08719">
    <property type="entry name" value="NADAR"/>
    <property type="match status" value="1"/>
</dbReference>
<evidence type="ECO:0000259" key="3">
    <source>
        <dbReference type="Pfam" id="PF08719"/>
    </source>
</evidence>
<protein>
    <submittedName>
        <fullName evidence="4">NADAR family protein</fullName>
    </submittedName>
</protein>
<gene>
    <name evidence="4" type="ORF">JY651_38120</name>
</gene>
<accession>A0ABX7NTX9</accession>
<dbReference type="NCBIfam" id="TIGR02464">
    <property type="entry name" value="ribofla_fusion"/>
    <property type="match status" value="1"/>
</dbReference>
<name>A0ABX7NTX9_9BACT</name>
<evidence type="ECO:0000256" key="1">
    <source>
        <dbReference type="ARBA" id="ARBA00000022"/>
    </source>
</evidence>
<evidence type="ECO:0000313" key="5">
    <source>
        <dbReference type="Proteomes" id="UP000662747"/>
    </source>
</evidence>
<comment type="catalytic activity">
    <reaction evidence="1">
        <text>5-amino-6-(5-phospho-D-ribosylamino)uracil + H2O = 5,6-diaminouracil + D-ribose 5-phosphate</text>
        <dbReference type="Rhea" id="RHEA:55020"/>
        <dbReference type="ChEBI" id="CHEBI:15377"/>
        <dbReference type="ChEBI" id="CHEBI:46252"/>
        <dbReference type="ChEBI" id="CHEBI:58453"/>
        <dbReference type="ChEBI" id="CHEBI:78346"/>
    </reaction>
</comment>
<dbReference type="Proteomes" id="UP000662747">
    <property type="component" value="Chromosome"/>
</dbReference>
<dbReference type="CDD" id="cd15457">
    <property type="entry name" value="NADAR"/>
    <property type="match status" value="1"/>
</dbReference>
<dbReference type="SUPFAM" id="SSF143990">
    <property type="entry name" value="YbiA-like"/>
    <property type="match status" value="1"/>
</dbReference>
<organism evidence="4 5">
    <name type="scientific">Pyxidicoccus parkwayensis</name>
    <dbReference type="NCBI Taxonomy" id="2813578"/>
    <lineage>
        <taxon>Bacteria</taxon>
        <taxon>Pseudomonadati</taxon>
        <taxon>Myxococcota</taxon>
        <taxon>Myxococcia</taxon>
        <taxon>Myxococcales</taxon>
        <taxon>Cystobacterineae</taxon>
        <taxon>Myxococcaceae</taxon>
        <taxon>Pyxidicoccus</taxon>
    </lineage>
</organism>
<evidence type="ECO:0000256" key="2">
    <source>
        <dbReference type="ARBA" id="ARBA00000751"/>
    </source>
</evidence>
<reference evidence="4 5" key="1">
    <citation type="submission" date="2021-02" db="EMBL/GenBank/DDBJ databases">
        <title>De Novo genome assembly of isolated myxobacteria.</title>
        <authorList>
            <person name="Stevens D.C."/>
        </authorList>
    </citation>
    <scope>NUCLEOTIDE SEQUENCE [LARGE SCALE GENOMIC DNA]</scope>
    <source>
        <strain evidence="5">SCPEA02</strain>
    </source>
</reference>
<dbReference type="RefSeq" id="WP_206722559.1">
    <property type="nucleotide sequence ID" value="NZ_CP071090.1"/>
</dbReference>
<dbReference type="InterPro" id="IPR012816">
    <property type="entry name" value="NADAR"/>
</dbReference>
<evidence type="ECO:0000313" key="4">
    <source>
        <dbReference type="EMBL" id="QSQ20980.1"/>
    </source>
</evidence>
<keyword evidence="5" id="KW-1185">Reference proteome</keyword>
<dbReference type="Gene3D" id="1.10.357.40">
    <property type="entry name" value="YbiA-like"/>
    <property type="match status" value="1"/>
</dbReference>